<reference evidence="3" key="1">
    <citation type="submission" date="2019-12" db="UniProtKB">
        <authorList>
            <consortium name="WormBaseParasite"/>
        </authorList>
    </citation>
    <scope>IDENTIFICATION</scope>
</reference>
<feature type="region of interest" description="Disordered" evidence="1">
    <location>
        <begin position="529"/>
        <end position="571"/>
    </location>
</feature>
<name>A0A5S6QAH4_TRIMR</name>
<feature type="region of interest" description="Disordered" evidence="1">
    <location>
        <begin position="474"/>
        <end position="493"/>
    </location>
</feature>
<protein>
    <submittedName>
        <fullName evidence="3">Uncharacterized protein</fullName>
    </submittedName>
</protein>
<organism evidence="2 3">
    <name type="scientific">Trichuris muris</name>
    <name type="common">Mouse whipworm</name>
    <dbReference type="NCBI Taxonomy" id="70415"/>
    <lineage>
        <taxon>Eukaryota</taxon>
        <taxon>Metazoa</taxon>
        <taxon>Ecdysozoa</taxon>
        <taxon>Nematoda</taxon>
        <taxon>Enoplea</taxon>
        <taxon>Dorylaimia</taxon>
        <taxon>Trichinellida</taxon>
        <taxon>Trichuridae</taxon>
        <taxon>Trichuris</taxon>
    </lineage>
</organism>
<sequence>MAVIVIAAAFAIASIIVLWFFKVTGETQLNGSAPVAPTEEAKVAGTGTDASMIPVDNISSTCGSTALQDSGSSVLPDAAMSGIPKEENIFTLVTTPCMDQSLFGQPVQADESPAPREQIPAMAPMTPMDAAAGILMGQSAQGGQTASKLVETVEMEKRPQVKPTKGELPLCKSSEGQIGGALPSAETFPARQEALLRSSNEWTTEAAKTTEEKFDLQTAGLISQKDFTGEGQVKVGQLAADDKEAIKDASLTAEQKMMDKTTCLKHISDGTAPMGQQEIITTSTAKLDMDKMSDTSYVDKQLTMTEDKAKQHQIPAIREEKTITTEGTGTQETESLIDKNDMSKAITSAFMKETKMADAIGTTSTNRKSYTGSLADPSCRTATIGIETAKLDSEKAFEEEQNKELITATTSEGMVAGFDELSSKPCNLNETLKVNANNLADSANPLVIEDSQKAARKEAAVTRKLGVATIGAIEHPEDKVEPSVPKSPPAKSVQTASLISITATVVTDKNNDWVSADMEDMMKEELVAQDIQKQDIDNSTGNSQRQGDQSLKTATDTTSQSNNPPTNKEQK</sequence>
<evidence type="ECO:0000256" key="1">
    <source>
        <dbReference type="SAM" id="MobiDB-lite"/>
    </source>
</evidence>
<feature type="compositionally biased region" description="Polar residues" evidence="1">
    <location>
        <begin position="537"/>
        <end position="571"/>
    </location>
</feature>
<dbReference type="Proteomes" id="UP000046395">
    <property type="component" value="Unassembled WGS sequence"/>
</dbReference>
<accession>A0A5S6QAH4</accession>
<dbReference type="WBParaSite" id="TMUE_1000004331.1">
    <property type="protein sequence ID" value="TMUE_1000004331.1"/>
    <property type="gene ID" value="WBGene00290662"/>
</dbReference>
<proteinExistence type="predicted"/>
<evidence type="ECO:0000313" key="2">
    <source>
        <dbReference type="Proteomes" id="UP000046395"/>
    </source>
</evidence>
<evidence type="ECO:0000313" key="3">
    <source>
        <dbReference type="WBParaSite" id="TMUE_1000004331.1"/>
    </source>
</evidence>
<keyword evidence="2" id="KW-1185">Reference proteome</keyword>
<dbReference type="AlphaFoldDB" id="A0A5S6QAH4"/>